<sequence>MNKRIRKKKATQRYKYGIEMLSVYCELPKGVVTDEVGEDLKHLSVDLNEWENDLDVYLDCKAIDLMRKYKTGWFYREVIMKEVSE</sequence>
<comment type="caution">
    <text evidence="1">The sequence shown here is derived from an EMBL/GenBank/DDBJ whole genome shotgun (WGS) entry which is preliminary data.</text>
</comment>
<dbReference type="EMBL" id="VTEQ01000001">
    <property type="protein sequence ID" value="TYS56320.1"/>
    <property type="molecule type" value="Genomic_DNA"/>
</dbReference>
<dbReference type="AlphaFoldDB" id="A0A5D4RZB9"/>
<accession>A0A5D4RZB9</accession>
<name>A0A5D4RZB9_9BACI</name>
<dbReference type="Proteomes" id="UP000322997">
    <property type="component" value="Unassembled WGS sequence"/>
</dbReference>
<protein>
    <submittedName>
        <fullName evidence="1">Uncharacterized protein</fullName>
    </submittedName>
</protein>
<gene>
    <name evidence="1" type="ORF">FZC83_01755</name>
</gene>
<evidence type="ECO:0000313" key="1">
    <source>
        <dbReference type="EMBL" id="TYS56320.1"/>
    </source>
</evidence>
<evidence type="ECO:0000313" key="2">
    <source>
        <dbReference type="Proteomes" id="UP000322997"/>
    </source>
</evidence>
<organism evidence="1 2">
    <name type="scientific">Rossellomorea marisflavi</name>
    <dbReference type="NCBI Taxonomy" id="189381"/>
    <lineage>
        <taxon>Bacteria</taxon>
        <taxon>Bacillati</taxon>
        <taxon>Bacillota</taxon>
        <taxon>Bacilli</taxon>
        <taxon>Bacillales</taxon>
        <taxon>Bacillaceae</taxon>
        <taxon>Rossellomorea</taxon>
    </lineage>
</organism>
<dbReference type="RefSeq" id="WP_148984354.1">
    <property type="nucleotide sequence ID" value="NZ_JBNILK010000001.1"/>
</dbReference>
<proteinExistence type="predicted"/>
<reference evidence="1 2" key="1">
    <citation type="submission" date="2019-08" db="EMBL/GenBank/DDBJ databases">
        <title>Bacillus genomes from the desert of Cuatro Cienegas, Coahuila.</title>
        <authorList>
            <person name="Olmedo-Alvarez G."/>
        </authorList>
    </citation>
    <scope>NUCLEOTIDE SEQUENCE [LARGE SCALE GENOMIC DNA]</scope>
    <source>
        <strain evidence="1 2">CH108_3D</strain>
    </source>
</reference>